<evidence type="ECO:0000256" key="2">
    <source>
        <dbReference type="SAM" id="Phobius"/>
    </source>
</evidence>
<protein>
    <submittedName>
        <fullName evidence="3">Uncharacterized protein</fullName>
    </submittedName>
</protein>
<sequence>QQTIHSSHKIQPLFTRSTCSHTILNSPSSTCRLHVVSLNQRQSINNRSKSIEPTSSMIPQMMNQSIDNQLQSNERTMSMISTLQQNPNNNDQQQQQATKIISSPTNTITELSSSSFSSPKSPCQISFGCNVISNNNNNQINDSTIKCLSYPTTINSTNSYLLQSPTILSKISSTSRTSSIRSRSMQLFFNNGNSRKTFHSQCCSIDWLKFGFKLLLLFTILFWLFSIITWMSIMPKTMPINQQQQQQHENEVRNYYDNMNENSNDNHYPYYHTSNQNVYMPIATWNNNNNDNGDQIASINLANDNNNHPNDDDDDDLLQMSDTNRKSKILSTGNRFHSPSPSSSSQSQHSTNKQKQQQQQQQSSPLGIILGRPMTNGFDGLPSTSVQRQPIRTIVPMQYSSSNSYHSYYSYPSKFLYSKINNPTPTMYRQSPAAFESFIGQTFQLPDKTTTLDTKTNNEMDHRHDPSSMSFILQQLDQNLLQQQYQETKQQQQINVEKNSKPTKKSLTNLLKSLGKFASISPSSSSTSSENTRSSSSEAMIADGSEQIEPYHPYPLKHIGGPYYVGPPILGIHDPDAELKLAMAASNNVLDQNGHGFMDNFLMNTAENTMDDTNDDVNSYYYGLEHVDNEFTTPTLIDQFNPSTSSILSRTESNIQTPLESNRISISSIKSNRTIRNNLNRQSRKKFKTTSKPNYSYQEETTLNPLKSSTITMDTNGCST</sequence>
<feature type="compositionally biased region" description="Low complexity" evidence="1">
    <location>
        <begin position="519"/>
        <end position="537"/>
    </location>
</feature>
<accession>A0ABQ8JRR4</accession>
<dbReference type="EMBL" id="NJHN03000023">
    <property type="protein sequence ID" value="KAH9425080.1"/>
    <property type="molecule type" value="Genomic_DNA"/>
</dbReference>
<keyword evidence="2" id="KW-1133">Transmembrane helix</keyword>
<gene>
    <name evidence="3" type="ORF">DERP_011808</name>
</gene>
<reference evidence="3 4" key="1">
    <citation type="journal article" date="2018" name="J. Allergy Clin. Immunol.">
        <title>High-quality assembly of Dermatophagoides pteronyssinus genome and transcriptome reveals a wide range of novel allergens.</title>
        <authorList>
            <person name="Liu X.Y."/>
            <person name="Yang K.Y."/>
            <person name="Wang M.Q."/>
            <person name="Kwok J.S."/>
            <person name="Zeng X."/>
            <person name="Yang Z."/>
            <person name="Xiao X.J."/>
            <person name="Lau C.P."/>
            <person name="Li Y."/>
            <person name="Huang Z.M."/>
            <person name="Ba J.G."/>
            <person name="Yim A.K."/>
            <person name="Ouyang C.Y."/>
            <person name="Ngai S.M."/>
            <person name="Chan T.F."/>
            <person name="Leung E.L."/>
            <person name="Liu L."/>
            <person name="Liu Z.G."/>
            <person name="Tsui S.K."/>
        </authorList>
    </citation>
    <scope>NUCLEOTIDE SEQUENCE [LARGE SCALE GENOMIC DNA]</scope>
    <source>
        <strain evidence="3">Derp</strain>
    </source>
</reference>
<feature type="non-terminal residue" evidence="3">
    <location>
        <position position="1"/>
    </location>
</feature>
<feature type="region of interest" description="Disordered" evidence="1">
    <location>
        <begin position="296"/>
        <end position="363"/>
    </location>
</feature>
<feature type="transmembrane region" description="Helical" evidence="2">
    <location>
        <begin position="214"/>
        <end position="233"/>
    </location>
</feature>
<name>A0ABQ8JRR4_DERPT</name>
<dbReference type="Proteomes" id="UP000887458">
    <property type="component" value="Unassembled WGS sequence"/>
</dbReference>
<comment type="caution">
    <text evidence="3">The sequence shown here is derived from an EMBL/GenBank/DDBJ whole genome shotgun (WGS) entry which is preliminary data.</text>
</comment>
<feature type="region of interest" description="Disordered" evidence="1">
    <location>
        <begin position="519"/>
        <end position="539"/>
    </location>
</feature>
<organism evidence="3 4">
    <name type="scientific">Dermatophagoides pteronyssinus</name>
    <name type="common">European house dust mite</name>
    <dbReference type="NCBI Taxonomy" id="6956"/>
    <lineage>
        <taxon>Eukaryota</taxon>
        <taxon>Metazoa</taxon>
        <taxon>Ecdysozoa</taxon>
        <taxon>Arthropoda</taxon>
        <taxon>Chelicerata</taxon>
        <taxon>Arachnida</taxon>
        <taxon>Acari</taxon>
        <taxon>Acariformes</taxon>
        <taxon>Sarcoptiformes</taxon>
        <taxon>Astigmata</taxon>
        <taxon>Psoroptidia</taxon>
        <taxon>Analgoidea</taxon>
        <taxon>Pyroglyphidae</taxon>
        <taxon>Dermatophagoidinae</taxon>
        <taxon>Dermatophagoides</taxon>
    </lineage>
</organism>
<evidence type="ECO:0000256" key="1">
    <source>
        <dbReference type="SAM" id="MobiDB-lite"/>
    </source>
</evidence>
<keyword evidence="2" id="KW-0472">Membrane</keyword>
<keyword evidence="2" id="KW-0812">Transmembrane</keyword>
<evidence type="ECO:0000313" key="3">
    <source>
        <dbReference type="EMBL" id="KAH9425080.1"/>
    </source>
</evidence>
<proteinExistence type="predicted"/>
<evidence type="ECO:0000313" key="4">
    <source>
        <dbReference type="Proteomes" id="UP000887458"/>
    </source>
</evidence>
<reference evidence="3 4" key="2">
    <citation type="journal article" date="2022" name="Mol. Biol. Evol.">
        <title>Comparative Genomics Reveals Insights into the Divergent Evolution of Astigmatic Mites and Household Pest Adaptations.</title>
        <authorList>
            <person name="Xiong Q."/>
            <person name="Wan A.T."/>
            <person name="Liu X."/>
            <person name="Fung C.S."/>
            <person name="Xiao X."/>
            <person name="Malainual N."/>
            <person name="Hou J."/>
            <person name="Wang L."/>
            <person name="Wang M."/>
            <person name="Yang K.Y."/>
            <person name="Cui Y."/>
            <person name="Leung E.L."/>
            <person name="Nong W."/>
            <person name="Shin S.K."/>
            <person name="Au S.W."/>
            <person name="Jeong K.Y."/>
            <person name="Chew F.T."/>
            <person name="Hui J.H."/>
            <person name="Leung T.F."/>
            <person name="Tungtrongchitr A."/>
            <person name="Zhong N."/>
            <person name="Liu Z."/>
            <person name="Tsui S.K."/>
        </authorList>
    </citation>
    <scope>NUCLEOTIDE SEQUENCE [LARGE SCALE GENOMIC DNA]</scope>
    <source>
        <strain evidence="3">Derp</strain>
    </source>
</reference>
<feature type="compositionally biased region" description="Low complexity" evidence="1">
    <location>
        <begin position="337"/>
        <end position="363"/>
    </location>
</feature>
<keyword evidence="4" id="KW-1185">Reference proteome</keyword>